<organism evidence="3 4">
    <name type="scientific">Pseudohoeflea suaedae</name>
    <dbReference type="NCBI Taxonomy" id="877384"/>
    <lineage>
        <taxon>Bacteria</taxon>
        <taxon>Pseudomonadati</taxon>
        <taxon>Pseudomonadota</taxon>
        <taxon>Alphaproteobacteria</taxon>
        <taxon>Hyphomicrobiales</taxon>
        <taxon>Rhizobiaceae</taxon>
        <taxon>Pseudohoeflea</taxon>
    </lineage>
</organism>
<evidence type="ECO:0000256" key="1">
    <source>
        <dbReference type="ARBA" id="ARBA00023002"/>
    </source>
</evidence>
<dbReference type="EMBL" id="SMSI01000001">
    <property type="protein sequence ID" value="TDH39050.1"/>
    <property type="molecule type" value="Genomic_DNA"/>
</dbReference>
<dbReference type="Pfam" id="PF01613">
    <property type="entry name" value="Flavin_Reduct"/>
    <property type="match status" value="1"/>
</dbReference>
<name>A0A4R5PPM3_9HYPH</name>
<dbReference type="PANTHER" id="PTHR30466:SF1">
    <property type="entry name" value="FMN REDUCTASE (NADH) RUTF"/>
    <property type="match status" value="1"/>
</dbReference>
<dbReference type="InterPro" id="IPR012349">
    <property type="entry name" value="Split_barrel_FMN-bd"/>
</dbReference>
<dbReference type="InterPro" id="IPR002563">
    <property type="entry name" value="Flavin_Rdtase-like_dom"/>
</dbReference>
<dbReference type="Gene3D" id="2.30.110.10">
    <property type="entry name" value="Electron Transport, Fmn-binding Protein, Chain A"/>
    <property type="match status" value="1"/>
</dbReference>
<keyword evidence="1" id="KW-0560">Oxidoreductase</keyword>
<reference evidence="3 4" key="1">
    <citation type="journal article" date="2013" name="Int. J. Syst. Evol. Microbiol.">
        <title>Hoeflea suaedae sp. nov., an endophytic bacterium isolated from the root of the halophyte Suaeda maritima.</title>
        <authorList>
            <person name="Chung E.J."/>
            <person name="Park J.A."/>
            <person name="Pramanik P."/>
            <person name="Bibi F."/>
            <person name="Jeon C.O."/>
            <person name="Chung Y.R."/>
        </authorList>
    </citation>
    <scope>NUCLEOTIDE SEQUENCE [LARGE SCALE GENOMIC DNA]</scope>
    <source>
        <strain evidence="3 4">YC6898</strain>
    </source>
</reference>
<dbReference type="Proteomes" id="UP000295131">
    <property type="component" value="Unassembled WGS sequence"/>
</dbReference>
<dbReference type="GO" id="GO:0042602">
    <property type="term" value="F:riboflavin reductase (NADPH) activity"/>
    <property type="evidence" value="ECO:0007669"/>
    <property type="project" value="TreeGrafter"/>
</dbReference>
<dbReference type="GO" id="GO:0006208">
    <property type="term" value="P:pyrimidine nucleobase catabolic process"/>
    <property type="evidence" value="ECO:0007669"/>
    <property type="project" value="TreeGrafter"/>
</dbReference>
<sequence>MLSYSKISPELYRDAMARYAGHVQIATADHDGIKRGVTVTAACSVSDNPATVLVCVAKGNAANRTFVEAGAFALNTLAARHQPLADVFSGLVPMDPDKRFEQGVWDKMETGAPTLADAAVVYDCKLVEAKDVATHMVLFGEVQAIRLGESAPALIYLNRSYHTV</sequence>
<evidence type="ECO:0000313" key="4">
    <source>
        <dbReference type="Proteomes" id="UP000295131"/>
    </source>
</evidence>
<keyword evidence="4" id="KW-1185">Reference proteome</keyword>
<evidence type="ECO:0000313" key="3">
    <source>
        <dbReference type="EMBL" id="TDH39050.1"/>
    </source>
</evidence>
<feature type="domain" description="Flavin reductase like" evidence="2">
    <location>
        <begin position="16"/>
        <end position="163"/>
    </location>
</feature>
<dbReference type="InterPro" id="IPR050268">
    <property type="entry name" value="NADH-dep_flavin_reductase"/>
</dbReference>
<dbReference type="OrthoDB" id="9789254at2"/>
<accession>A0A4R5PPM3</accession>
<dbReference type="GO" id="GO:0010181">
    <property type="term" value="F:FMN binding"/>
    <property type="evidence" value="ECO:0007669"/>
    <property type="project" value="InterPro"/>
</dbReference>
<dbReference type="PANTHER" id="PTHR30466">
    <property type="entry name" value="FLAVIN REDUCTASE"/>
    <property type="match status" value="1"/>
</dbReference>
<comment type="caution">
    <text evidence="3">The sequence shown here is derived from an EMBL/GenBank/DDBJ whole genome shotgun (WGS) entry which is preliminary data.</text>
</comment>
<protein>
    <submittedName>
        <fullName evidence="3">Flavin reductase</fullName>
    </submittedName>
</protein>
<dbReference type="SMART" id="SM00903">
    <property type="entry name" value="Flavin_Reduct"/>
    <property type="match status" value="1"/>
</dbReference>
<dbReference type="SUPFAM" id="SSF50475">
    <property type="entry name" value="FMN-binding split barrel"/>
    <property type="match status" value="1"/>
</dbReference>
<proteinExistence type="predicted"/>
<evidence type="ECO:0000259" key="2">
    <source>
        <dbReference type="SMART" id="SM00903"/>
    </source>
</evidence>
<gene>
    <name evidence="3" type="ORF">E2A64_08190</name>
</gene>
<dbReference type="AlphaFoldDB" id="A0A4R5PPM3"/>